<reference evidence="1 2" key="1">
    <citation type="journal article" date="2016" name="Sci. Rep.">
        <title>The Dendrobium catenatum Lindl. genome sequence provides insights into polysaccharide synthase, floral development and adaptive evolution.</title>
        <authorList>
            <person name="Zhang G.Q."/>
            <person name="Xu Q."/>
            <person name="Bian C."/>
            <person name="Tsai W.C."/>
            <person name="Yeh C.M."/>
            <person name="Liu K.W."/>
            <person name="Yoshida K."/>
            <person name="Zhang L.S."/>
            <person name="Chang S.B."/>
            <person name="Chen F."/>
            <person name="Shi Y."/>
            <person name="Su Y.Y."/>
            <person name="Zhang Y.Q."/>
            <person name="Chen L.J."/>
            <person name="Yin Y."/>
            <person name="Lin M."/>
            <person name="Huang H."/>
            <person name="Deng H."/>
            <person name="Wang Z.W."/>
            <person name="Zhu S.L."/>
            <person name="Zhao X."/>
            <person name="Deng C."/>
            <person name="Niu S.C."/>
            <person name="Huang J."/>
            <person name="Wang M."/>
            <person name="Liu G.H."/>
            <person name="Yang H.J."/>
            <person name="Xiao X.J."/>
            <person name="Hsiao Y.Y."/>
            <person name="Wu W.L."/>
            <person name="Chen Y.Y."/>
            <person name="Mitsuda N."/>
            <person name="Ohme-Takagi M."/>
            <person name="Luo Y.B."/>
            <person name="Van de Peer Y."/>
            <person name="Liu Z.J."/>
        </authorList>
    </citation>
    <scope>NUCLEOTIDE SEQUENCE [LARGE SCALE GENOMIC DNA]</scope>
    <source>
        <tissue evidence="1">The whole plant</tissue>
    </source>
</reference>
<protein>
    <submittedName>
        <fullName evidence="1">Uncharacterized protein</fullName>
    </submittedName>
</protein>
<evidence type="ECO:0000313" key="2">
    <source>
        <dbReference type="Proteomes" id="UP000233837"/>
    </source>
</evidence>
<keyword evidence="2" id="KW-1185">Reference proteome</keyword>
<proteinExistence type="predicted"/>
<name>A0A2I0WHT3_9ASPA</name>
<sequence length="89" mass="10046">MKLRSNSHGERILEWNHLRNFALLEFESYKLLSVAPSHGINEDVVEDDESNHFLVNLIASPIIFSDSNVDVNDGELVISDDFAPLELGH</sequence>
<reference evidence="1 2" key="2">
    <citation type="journal article" date="2017" name="Nature">
        <title>The Apostasia genome and the evolution of orchids.</title>
        <authorList>
            <person name="Zhang G.Q."/>
            <person name="Liu K.W."/>
            <person name="Li Z."/>
            <person name="Lohaus R."/>
            <person name="Hsiao Y.Y."/>
            <person name="Niu S.C."/>
            <person name="Wang J.Y."/>
            <person name="Lin Y.C."/>
            <person name="Xu Q."/>
            <person name="Chen L.J."/>
            <person name="Yoshida K."/>
            <person name="Fujiwara S."/>
            <person name="Wang Z.W."/>
            <person name="Zhang Y.Q."/>
            <person name="Mitsuda N."/>
            <person name="Wang M."/>
            <person name="Liu G.H."/>
            <person name="Pecoraro L."/>
            <person name="Huang H.X."/>
            <person name="Xiao X.J."/>
            <person name="Lin M."/>
            <person name="Wu X.Y."/>
            <person name="Wu W.L."/>
            <person name="Chen Y.Y."/>
            <person name="Chang S.B."/>
            <person name="Sakamoto S."/>
            <person name="Ohme-Takagi M."/>
            <person name="Yagi M."/>
            <person name="Zeng S.J."/>
            <person name="Shen C.Y."/>
            <person name="Yeh C.M."/>
            <person name="Luo Y.B."/>
            <person name="Tsai W.C."/>
            <person name="Van de Peer Y."/>
            <person name="Liu Z.J."/>
        </authorList>
    </citation>
    <scope>NUCLEOTIDE SEQUENCE [LARGE SCALE GENOMIC DNA]</scope>
    <source>
        <tissue evidence="1">The whole plant</tissue>
    </source>
</reference>
<evidence type="ECO:0000313" key="1">
    <source>
        <dbReference type="EMBL" id="PKU75192.1"/>
    </source>
</evidence>
<dbReference type="Proteomes" id="UP000233837">
    <property type="component" value="Unassembled WGS sequence"/>
</dbReference>
<dbReference type="AlphaFoldDB" id="A0A2I0WHT3"/>
<accession>A0A2I0WHT3</accession>
<organism evidence="1 2">
    <name type="scientific">Dendrobium catenatum</name>
    <dbReference type="NCBI Taxonomy" id="906689"/>
    <lineage>
        <taxon>Eukaryota</taxon>
        <taxon>Viridiplantae</taxon>
        <taxon>Streptophyta</taxon>
        <taxon>Embryophyta</taxon>
        <taxon>Tracheophyta</taxon>
        <taxon>Spermatophyta</taxon>
        <taxon>Magnoliopsida</taxon>
        <taxon>Liliopsida</taxon>
        <taxon>Asparagales</taxon>
        <taxon>Orchidaceae</taxon>
        <taxon>Epidendroideae</taxon>
        <taxon>Malaxideae</taxon>
        <taxon>Dendrobiinae</taxon>
        <taxon>Dendrobium</taxon>
    </lineage>
</organism>
<gene>
    <name evidence="1" type="ORF">MA16_Dca026913</name>
</gene>
<dbReference type="EMBL" id="KZ502632">
    <property type="protein sequence ID" value="PKU75192.1"/>
    <property type="molecule type" value="Genomic_DNA"/>
</dbReference>